<dbReference type="VEuPathDB" id="FungiDB:PHYBLDRAFT_140748"/>
<dbReference type="AlphaFoldDB" id="A0A163B7L7"/>
<dbReference type="RefSeq" id="XP_018296731.1">
    <property type="nucleotide sequence ID" value="XM_018430453.1"/>
</dbReference>
<dbReference type="InParanoid" id="A0A163B7L7"/>
<sequence length="243" mass="27790">MFPKAIADFKRLIQNQPQFQRCLERKYVANNYVESRHSQLETIYFNRARIKKLDCLILTFTNDVERVHFNNNVMLIFMIFNLLGETGSITNDYNSELHLPELLGSPNPVQAFVFAEAVTVEQDSVSLNNKRFQEQSWTGKVVLMQMKTNIATRSVTMYHGFEDLRTLRTIPGLDQTKADTIDRALADVMIFMVEYRRNPNLGFIGSIDGTISLCGDLDDKDESNDAFLVGVDEGNAYFTIGYT</sequence>
<keyword evidence="2" id="KW-1185">Reference proteome</keyword>
<evidence type="ECO:0000313" key="1">
    <source>
        <dbReference type="EMBL" id="OAD78691.1"/>
    </source>
</evidence>
<protein>
    <submittedName>
        <fullName evidence="1">Uncharacterized protein</fullName>
    </submittedName>
</protein>
<dbReference type="EMBL" id="KV440973">
    <property type="protein sequence ID" value="OAD78691.1"/>
    <property type="molecule type" value="Genomic_DNA"/>
</dbReference>
<reference evidence="2" key="1">
    <citation type="submission" date="2015-06" db="EMBL/GenBank/DDBJ databases">
        <title>Expansion of signal transduction pathways in fungi by whole-genome duplication.</title>
        <authorList>
            <consortium name="DOE Joint Genome Institute"/>
            <person name="Corrochano L.M."/>
            <person name="Kuo A."/>
            <person name="Marcet-Houben M."/>
            <person name="Polaino S."/>
            <person name="Salamov A."/>
            <person name="Villalobos J.M."/>
            <person name="Alvarez M.I."/>
            <person name="Avalos J."/>
            <person name="Benito E.P."/>
            <person name="Benoit I."/>
            <person name="Burger G."/>
            <person name="Camino L.P."/>
            <person name="Canovas D."/>
            <person name="Cerda-Olmedo E."/>
            <person name="Cheng J.-F."/>
            <person name="Dominguez A."/>
            <person name="Elias M."/>
            <person name="Eslava A.P."/>
            <person name="Glaser F."/>
            <person name="Grimwood J."/>
            <person name="Gutierrez G."/>
            <person name="Heitman J."/>
            <person name="Henrissat B."/>
            <person name="Iturriaga E.A."/>
            <person name="Lang B.F."/>
            <person name="Lavin J.L."/>
            <person name="Lee S."/>
            <person name="Li W."/>
            <person name="Lindquist E."/>
            <person name="Lopez-Garcia S."/>
            <person name="Luque E.M."/>
            <person name="Marcos A.T."/>
            <person name="Martin J."/>
            <person name="McCluskey K."/>
            <person name="Medina H.R."/>
            <person name="Miralles-Duran A."/>
            <person name="Miyazaki A."/>
            <person name="Munoz-Torres E."/>
            <person name="Oguiza J.A."/>
            <person name="Ohm R."/>
            <person name="Olmedo M."/>
            <person name="Orejas M."/>
            <person name="Ortiz-Castellanos L."/>
            <person name="Pisabarro A.G."/>
            <person name="Rodriguez-Romero J."/>
            <person name="Ruiz-Herrera J."/>
            <person name="Ruiz-Vazquez R."/>
            <person name="Sanz C."/>
            <person name="Schackwitz W."/>
            <person name="Schmutz J."/>
            <person name="Shahriari M."/>
            <person name="Shelest E."/>
            <person name="Silva-Franco F."/>
            <person name="Soanes D."/>
            <person name="Syed K."/>
            <person name="Tagua V.G."/>
            <person name="Talbot N.J."/>
            <person name="Thon M."/>
            <person name="De vries R.P."/>
            <person name="Wiebenga A."/>
            <person name="Yadav J.S."/>
            <person name="Braun E.L."/>
            <person name="Baker S."/>
            <person name="Garre V."/>
            <person name="Horwitz B."/>
            <person name="Torres-Martinez S."/>
            <person name="Idnurm A."/>
            <person name="Herrera-Estrella A."/>
            <person name="Gabaldon T."/>
            <person name="Grigoriev I.V."/>
        </authorList>
    </citation>
    <scope>NUCLEOTIDE SEQUENCE [LARGE SCALE GENOMIC DNA]</scope>
    <source>
        <strain evidence="2">NRRL 1555(-)</strain>
    </source>
</reference>
<dbReference type="OrthoDB" id="2596771at2759"/>
<accession>A0A163B7L7</accession>
<dbReference type="GeneID" id="28991359"/>
<proteinExistence type="predicted"/>
<name>A0A163B7L7_PHYB8</name>
<gene>
    <name evidence="1" type="ORF">PHYBLDRAFT_140748</name>
</gene>
<dbReference type="Proteomes" id="UP000077315">
    <property type="component" value="Unassembled WGS sequence"/>
</dbReference>
<organism evidence="1 2">
    <name type="scientific">Phycomyces blakesleeanus (strain ATCC 8743b / DSM 1359 / FGSC 10004 / NBRC 33097 / NRRL 1555)</name>
    <dbReference type="NCBI Taxonomy" id="763407"/>
    <lineage>
        <taxon>Eukaryota</taxon>
        <taxon>Fungi</taxon>
        <taxon>Fungi incertae sedis</taxon>
        <taxon>Mucoromycota</taxon>
        <taxon>Mucoromycotina</taxon>
        <taxon>Mucoromycetes</taxon>
        <taxon>Mucorales</taxon>
        <taxon>Phycomycetaceae</taxon>
        <taxon>Phycomyces</taxon>
    </lineage>
</organism>
<evidence type="ECO:0000313" key="2">
    <source>
        <dbReference type="Proteomes" id="UP000077315"/>
    </source>
</evidence>